<reference evidence="2" key="1">
    <citation type="journal article" date="2022" name="Mol. Ecol. Resour.">
        <title>The genomes of chicory, endive, great burdock and yacon provide insights into Asteraceae palaeo-polyploidization history and plant inulin production.</title>
        <authorList>
            <person name="Fan W."/>
            <person name="Wang S."/>
            <person name="Wang H."/>
            <person name="Wang A."/>
            <person name="Jiang F."/>
            <person name="Liu H."/>
            <person name="Zhao H."/>
            <person name="Xu D."/>
            <person name="Zhang Y."/>
        </authorList>
    </citation>
    <scope>NUCLEOTIDE SEQUENCE [LARGE SCALE GENOMIC DNA]</scope>
    <source>
        <strain evidence="2">cv. Yunnan</strain>
    </source>
</reference>
<proteinExistence type="predicted"/>
<keyword evidence="2" id="KW-1185">Reference proteome</keyword>
<gene>
    <name evidence="1" type="ORF">L1987_37455</name>
</gene>
<reference evidence="1 2" key="2">
    <citation type="journal article" date="2022" name="Mol. Ecol. Resour.">
        <title>The genomes of chicory, endive, great burdock and yacon provide insights into Asteraceae paleo-polyploidization history and plant inulin production.</title>
        <authorList>
            <person name="Fan W."/>
            <person name="Wang S."/>
            <person name="Wang H."/>
            <person name="Wang A."/>
            <person name="Jiang F."/>
            <person name="Liu H."/>
            <person name="Zhao H."/>
            <person name="Xu D."/>
            <person name="Zhang Y."/>
        </authorList>
    </citation>
    <scope>NUCLEOTIDE SEQUENCE [LARGE SCALE GENOMIC DNA]</scope>
    <source>
        <strain evidence="2">cv. Yunnan</strain>
        <tissue evidence="1">Leaves</tissue>
    </source>
</reference>
<name>A0ACB9HHS5_9ASTR</name>
<dbReference type="EMBL" id="CM042029">
    <property type="protein sequence ID" value="KAI3794816.1"/>
    <property type="molecule type" value="Genomic_DNA"/>
</dbReference>
<dbReference type="Proteomes" id="UP001056120">
    <property type="component" value="Linkage Group LG12"/>
</dbReference>
<accession>A0ACB9HHS5</accession>
<protein>
    <submittedName>
        <fullName evidence="1">Uncharacterized protein</fullName>
    </submittedName>
</protein>
<evidence type="ECO:0000313" key="1">
    <source>
        <dbReference type="EMBL" id="KAI3794816.1"/>
    </source>
</evidence>
<organism evidence="1 2">
    <name type="scientific">Smallanthus sonchifolius</name>
    <dbReference type="NCBI Taxonomy" id="185202"/>
    <lineage>
        <taxon>Eukaryota</taxon>
        <taxon>Viridiplantae</taxon>
        <taxon>Streptophyta</taxon>
        <taxon>Embryophyta</taxon>
        <taxon>Tracheophyta</taxon>
        <taxon>Spermatophyta</taxon>
        <taxon>Magnoliopsida</taxon>
        <taxon>eudicotyledons</taxon>
        <taxon>Gunneridae</taxon>
        <taxon>Pentapetalae</taxon>
        <taxon>asterids</taxon>
        <taxon>campanulids</taxon>
        <taxon>Asterales</taxon>
        <taxon>Asteraceae</taxon>
        <taxon>Asteroideae</taxon>
        <taxon>Heliantheae alliance</taxon>
        <taxon>Millerieae</taxon>
        <taxon>Smallanthus</taxon>
    </lineage>
</organism>
<comment type="caution">
    <text evidence="1">The sequence shown here is derived from an EMBL/GenBank/DDBJ whole genome shotgun (WGS) entry which is preliminary data.</text>
</comment>
<sequence>MSNSAKAKVTTDKQKMALVETKVADKPRVGTKVPAHIINKKCAKQPKRKQGNSKRVTNIPSIEKPIGADKPSGATTNAPTSRTATRKMLHQLKIFKFFALNGTPKIYEGRSNQPHTYLIPFFDPFADVGDDSDVFITYFHLFRCEQLPERLEVVN</sequence>
<evidence type="ECO:0000313" key="2">
    <source>
        <dbReference type="Proteomes" id="UP001056120"/>
    </source>
</evidence>